<evidence type="ECO:0008006" key="13">
    <source>
        <dbReference type="Google" id="ProtNLM"/>
    </source>
</evidence>
<dbReference type="GO" id="GO:0050848">
    <property type="term" value="P:regulation of calcium-mediated signaling"/>
    <property type="evidence" value="ECO:0007669"/>
    <property type="project" value="UniProtKB-ARBA"/>
</dbReference>
<dbReference type="GO" id="GO:0031164">
    <property type="term" value="C:contractile vacuolar membrane"/>
    <property type="evidence" value="ECO:0007669"/>
    <property type="project" value="UniProtKB-SubCell"/>
</dbReference>
<evidence type="ECO:0000256" key="7">
    <source>
        <dbReference type="ARBA" id="ARBA00023136"/>
    </source>
</evidence>
<dbReference type="Gene3D" id="2.60.490.10">
    <property type="entry name" value="atp-gated p2x4 ion channel domain"/>
    <property type="match status" value="1"/>
</dbReference>
<protein>
    <recommendedName>
        <fullName evidence="13">Purinergic receptor</fullName>
    </recommendedName>
</protein>
<accession>A0A6B2L8U6</accession>
<keyword evidence="3" id="KW-0926">Vacuole</keyword>
<dbReference type="InterPro" id="IPR027309">
    <property type="entry name" value="P2X_extracellular_dom_sf"/>
</dbReference>
<sequence>MMTIKVNRIGYFHRSIQFVVVLYATVYVLWYAQGYQDYDNARGVFYVKVKGYGQTEGGVVYDAADIVVPPLEPESVFITTALVRTIQQRDICVSSSKCVNDSGCVSLESTEGLILSTCNKTSPITSTGYCLMNGWCPAENDSVSGTDYLHHLDNVSLFIRSSGNYLAFDYSFSDPLNPVPGRNLFYFKDLFKGTQFTQDNCTKLGCIITLNIDWTCDLNKGNCLPTYKFYGTNLGFNYREIIYHNSTTRELTKIYGLKLLVTVSGVGGKFSFFRLVIALGSNLALVTACTLITDLILLAWFRGTLQQRKYDHFGGEATNPQTDNPKPMSY</sequence>
<feature type="transmembrane region" description="Helical" evidence="11">
    <location>
        <begin position="12"/>
        <end position="32"/>
    </location>
</feature>
<evidence type="ECO:0000256" key="10">
    <source>
        <dbReference type="ARBA" id="ARBA00037850"/>
    </source>
</evidence>
<evidence type="ECO:0000256" key="6">
    <source>
        <dbReference type="ARBA" id="ARBA00023065"/>
    </source>
</evidence>
<evidence type="ECO:0000256" key="8">
    <source>
        <dbReference type="ARBA" id="ARBA00023286"/>
    </source>
</evidence>
<dbReference type="PANTHER" id="PTHR10125">
    <property type="entry name" value="P2X PURINOCEPTOR"/>
    <property type="match status" value="1"/>
</dbReference>
<evidence type="ECO:0000256" key="1">
    <source>
        <dbReference type="ARBA" id="ARBA00009848"/>
    </source>
</evidence>
<keyword evidence="7 11" id="KW-0472">Membrane</keyword>
<organism evidence="12">
    <name type="scientific">Arcella intermedia</name>
    <dbReference type="NCBI Taxonomy" id="1963864"/>
    <lineage>
        <taxon>Eukaryota</taxon>
        <taxon>Amoebozoa</taxon>
        <taxon>Tubulinea</taxon>
        <taxon>Elardia</taxon>
        <taxon>Arcellinida</taxon>
        <taxon>Sphaerothecina</taxon>
        <taxon>Arcellidae</taxon>
        <taxon>Arcella</taxon>
    </lineage>
</organism>
<evidence type="ECO:0000256" key="4">
    <source>
        <dbReference type="ARBA" id="ARBA00022692"/>
    </source>
</evidence>
<evidence type="ECO:0000256" key="9">
    <source>
        <dbReference type="ARBA" id="ARBA00023303"/>
    </source>
</evidence>
<dbReference type="AlphaFoldDB" id="A0A6B2L8U6"/>
<feature type="transmembrane region" description="Helical" evidence="11">
    <location>
        <begin position="283"/>
        <end position="301"/>
    </location>
</feature>
<keyword evidence="6" id="KW-0406">Ion transport</keyword>
<keyword evidence="9" id="KW-0407">Ion channel</keyword>
<dbReference type="GO" id="GO:0140417">
    <property type="term" value="F:intracellularly ATP-gated calcium channel activity"/>
    <property type="evidence" value="ECO:0007669"/>
    <property type="project" value="UniProtKB-ARBA"/>
</dbReference>
<keyword evidence="8" id="KW-1071">Ligand-gated ion channel</keyword>
<keyword evidence="5 11" id="KW-1133">Transmembrane helix</keyword>
<dbReference type="PANTHER" id="PTHR10125:SF31">
    <property type="entry name" value="P2X RECEPTOR E"/>
    <property type="match status" value="1"/>
</dbReference>
<keyword evidence="2" id="KW-0813">Transport</keyword>
<dbReference type="InterPro" id="IPR059116">
    <property type="entry name" value="P2X_receptor"/>
</dbReference>
<evidence type="ECO:0000256" key="3">
    <source>
        <dbReference type="ARBA" id="ARBA00022554"/>
    </source>
</evidence>
<proteinExistence type="inferred from homology"/>
<evidence type="ECO:0000313" key="12">
    <source>
        <dbReference type="EMBL" id="NDV33439.1"/>
    </source>
</evidence>
<dbReference type="Pfam" id="PF00864">
    <property type="entry name" value="P2X_receptor"/>
    <property type="match status" value="1"/>
</dbReference>
<dbReference type="EMBL" id="GIBP01004470">
    <property type="protein sequence ID" value="NDV33439.1"/>
    <property type="molecule type" value="Transcribed_RNA"/>
</dbReference>
<dbReference type="Gene3D" id="1.10.287.940">
    <property type="entry name" value="atp-gated p2x4 ion channel"/>
    <property type="match status" value="1"/>
</dbReference>
<reference evidence="12" key="1">
    <citation type="journal article" date="2020" name="J. Eukaryot. Microbiol.">
        <title>De novo Sequencing, Assembly and Annotation of the Transcriptome for the Free-Living Testate Amoeba Arcella intermedia.</title>
        <authorList>
            <person name="Ribeiro G.M."/>
            <person name="Porfirio-Sousa A.L."/>
            <person name="Maurer-Alcala X.X."/>
            <person name="Katz L.A."/>
            <person name="Lahr D.J.G."/>
        </authorList>
    </citation>
    <scope>NUCLEOTIDE SEQUENCE</scope>
</reference>
<keyword evidence="4 11" id="KW-0812">Transmembrane</keyword>
<comment type="subcellular location">
    <subcellularLocation>
        <location evidence="10">Contractile vacuole membrane</location>
    </subcellularLocation>
</comment>
<name>A0A6B2L8U6_9EUKA</name>
<evidence type="ECO:0000256" key="11">
    <source>
        <dbReference type="SAM" id="Phobius"/>
    </source>
</evidence>
<comment type="similarity">
    <text evidence="1">Belongs to the P2X receptor family.</text>
</comment>
<evidence type="ECO:0000256" key="2">
    <source>
        <dbReference type="ARBA" id="ARBA00022448"/>
    </source>
</evidence>
<dbReference type="GO" id="GO:0071476">
    <property type="term" value="P:cellular hypotonic response"/>
    <property type="evidence" value="ECO:0007669"/>
    <property type="project" value="UniProtKB-ARBA"/>
</dbReference>
<evidence type="ECO:0000256" key="5">
    <source>
        <dbReference type="ARBA" id="ARBA00022989"/>
    </source>
</evidence>